<dbReference type="GO" id="GO:0006979">
    <property type="term" value="P:response to oxidative stress"/>
    <property type="evidence" value="ECO:0007669"/>
    <property type="project" value="InterPro"/>
</dbReference>
<dbReference type="PANTHER" id="PTHR46081">
    <property type="entry name" value="PEPTIDE METHIONINE SULFOXIDE REDUCTASE 2"/>
    <property type="match status" value="1"/>
</dbReference>
<keyword evidence="2" id="KW-0479">Metal-binding</keyword>
<comment type="cofactor">
    <cofactor evidence="1">
        <name>Zn(2+)</name>
        <dbReference type="ChEBI" id="CHEBI:29105"/>
    </cofactor>
</comment>
<feature type="domain" description="MsrB" evidence="6">
    <location>
        <begin position="8"/>
        <end position="121"/>
    </location>
</feature>
<gene>
    <name evidence="7" type="ORF">Hyperionvirus18_34</name>
</gene>
<dbReference type="GO" id="GO:0030091">
    <property type="term" value="P:protein repair"/>
    <property type="evidence" value="ECO:0007669"/>
    <property type="project" value="InterPro"/>
</dbReference>
<dbReference type="Gene3D" id="2.170.150.20">
    <property type="entry name" value="Peptide methionine sulfoxide reductase"/>
    <property type="match status" value="1"/>
</dbReference>
<keyword evidence="3" id="KW-0862">Zinc</keyword>
<dbReference type="InterPro" id="IPR011057">
    <property type="entry name" value="Mss4-like_sf"/>
</dbReference>
<dbReference type="InterPro" id="IPR000086">
    <property type="entry name" value="NUDIX_hydrolase_dom"/>
</dbReference>
<name>A0A3G5AA72_9VIRU</name>
<dbReference type="GO" id="GO:0033743">
    <property type="term" value="F:peptide-methionine (R)-S-oxide reductase activity"/>
    <property type="evidence" value="ECO:0007669"/>
    <property type="project" value="InterPro"/>
</dbReference>
<accession>A0A3G5AA72</accession>
<protein>
    <submittedName>
        <fullName evidence="7">Peptide-methionine (R)-S-oxide reductase</fullName>
    </submittedName>
</protein>
<dbReference type="InterPro" id="IPR015797">
    <property type="entry name" value="NUDIX_hydrolase-like_dom_sf"/>
</dbReference>
<keyword evidence="4" id="KW-0560">Oxidoreductase</keyword>
<dbReference type="EMBL" id="MK072400">
    <property type="protein sequence ID" value="AYV84158.1"/>
    <property type="molecule type" value="Genomic_DNA"/>
</dbReference>
<feature type="domain" description="Nudix hydrolase" evidence="5">
    <location>
        <begin position="123"/>
        <end position="298"/>
    </location>
</feature>
<evidence type="ECO:0000313" key="7">
    <source>
        <dbReference type="EMBL" id="AYV84158.1"/>
    </source>
</evidence>
<organism evidence="7">
    <name type="scientific">Hyperionvirus sp</name>
    <dbReference type="NCBI Taxonomy" id="2487770"/>
    <lineage>
        <taxon>Viruses</taxon>
        <taxon>Varidnaviria</taxon>
        <taxon>Bamfordvirae</taxon>
        <taxon>Nucleocytoviricota</taxon>
        <taxon>Megaviricetes</taxon>
        <taxon>Imitervirales</taxon>
        <taxon>Mimiviridae</taxon>
        <taxon>Klosneuvirinae</taxon>
    </lineage>
</organism>
<reference evidence="7" key="1">
    <citation type="submission" date="2018-10" db="EMBL/GenBank/DDBJ databases">
        <title>Hidden diversity of soil giant viruses.</title>
        <authorList>
            <person name="Schulz F."/>
            <person name="Alteio L."/>
            <person name="Goudeau D."/>
            <person name="Ryan E.M."/>
            <person name="Malmstrom R.R."/>
            <person name="Blanchard J."/>
            <person name="Woyke T."/>
        </authorList>
    </citation>
    <scope>NUCLEOTIDE SEQUENCE</scope>
    <source>
        <strain evidence="7">HYV1</strain>
    </source>
</reference>
<dbReference type="PROSITE" id="PS51462">
    <property type="entry name" value="NUDIX"/>
    <property type="match status" value="1"/>
</dbReference>
<evidence type="ECO:0000256" key="3">
    <source>
        <dbReference type="ARBA" id="ARBA00022833"/>
    </source>
</evidence>
<evidence type="ECO:0000259" key="6">
    <source>
        <dbReference type="PROSITE" id="PS51790"/>
    </source>
</evidence>
<dbReference type="Pfam" id="PF01641">
    <property type="entry name" value="SelR"/>
    <property type="match status" value="1"/>
</dbReference>
<evidence type="ECO:0000256" key="4">
    <source>
        <dbReference type="ARBA" id="ARBA00023002"/>
    </source>
</evidence>
<dbReference type="PROSITE" id="PS51790">
    <property type="entry name" value="MSRB"/>
    <property type="match status" value="1"/>
</dbReference>
<dbReference type="InterPro" id="IPR028427">
    <property type="entry name" value="Met_Sox_Rdtase_MsrB"/>
</dbReference>
<evidence type="ECO:0000259" key="5">
    <source>
        <dbReference type="PROSITE" id="PS51462"/>
    </source>
</evidence>
<evidence type="ECO:0000256" key="2">
    <source>
        <dbReference type="ARBA" id="ARBA00022723"/>
    </source>
</evidence>
<dbReference type="GO" id="GO:0046872">
    <property type="term" value="F:metal ion binding"/>
    <property type="evidence" value="ECO:0007669"/>
    <property type="project" value="UniProtKB-KW"/>
</dbReference>
<dbReference type="PANTHER" id="PTHR46081:SF8">
    <property type="entry name" value="PEPTIDE METHIONINE SULFOXIDE REDUCTASE 2"/>
    <property type="match status" value="1"/>
</dbReference>
<dbReference type="SUPFAM" id="SSF55811">
    <property type="entry name" value="Nudix"/>
    <property type="match status" value="1"/>
</dbReference>
<evidence type="ECO:0000256" key="1">
    <source>
        <dbReference type="ARBA" id="ARBA00001947"/>
    </source>
</evidence>
<sequence>MKKIVLTNEKWNELLGNDQFSVLRDHASEIEFSGVFYENFLKGVYSCVGCQSPLFASSSKGKGDGWPAFDICVPDGVGLRSDGKRIEIVCNKCEGHLGHHFLVTTHNYFCVTSGIKAKLSDEEPRGYCGILPYAFHGGVLRFLLGREATKKNWPPSNKWCDFGGKPEYICVNESKVRESHLQTATRECWQELMGILGCVSSLESQVEKKGSKVDIKETNSVTYLLPIDYDPQLPIYFNRIYNYLIRCTRVHPELEGVIYIPTCPEGYIEKTEMKWITYDEIISQIESTEVYRLSFLKTFKKMIELNIFPTLKS</sequence>
<proteinExistence type="predicted"/>
<dbReference type="InterPro" id="IPR002579">
    <property type="entry name" value="Met_Sox_Rdtase_MsrB_dom"/>
</dbReference>
<dbReference type="SUPFAM" id="SSF51316">
    <property type="entry name" value="Mss4-like"/>
    <property type="match status" value="1"/>
</dbReference>